<feature type="transmembrane region" description="Helical" evidence="1">
    <location>
        <begin position="6"/>
        <end position="26"/>
    </location>
</feature>
<accession>A0A561CY73</accession>
<dbReference type="Proteomes" id="UP000319671">
    <property type="component" value="Unassembled WGS sequence"/>
</dbReference>
<comment type="caution">
    <text evidence="2">The sequence shown here is derived from an EMBL/GenBank/DDBJ whole genome shotgun (WGS) entry which is preliminary data.</text>
</comment>
<evidence type="ECO:0000313" key="3">
    <source>
        <dbReference type="Proteomes" id="UP000319671"/>
    </source>
</evidence>
<dbReference type="EMBL" id="VIVN01000012">
    <property type="protein sequence ID" value="TWD95788.1"/>
    <property type="molecule type" value="Genomic_DNA"/>
</dbReference>
<evidence type="ECO:0000256" key="1">
    <source>
        <dbReference type="SAM" id="Phobius"/>
    </source>
</evidence>
<keyword evidence="1" id="KW-0812">Transmembrane</keyword>
<dbReference type="PANTHER" id="PTHR17985:SF8">
    <property type="entry name" value="TRANSPORT AND GOLGI ORGANIZATION PROTEIN 2 HOMOLOG"/>
    <property type="match status" value="1"/>
</dbReference>
<gene>
    <name evidence="2" type="ORF">FB550_112150</name>
</gene>
<evidence type="ECO:0000313" key="2">
    <source>
        <dbReference type="EMBL" id="TWD95788.1"/>
    </source>
</evidence>
<dbReference type="PANTHER" id="PTHR17985">
    <property type="entry name" value="SER/THR-RICH PROTEIN T10 IN DGCR REGION"/>
    <property type="match status" value="1"/>
</dbReference>
<dbReference type="InterPro" id="IPR008551">
    <property type="entry name" value="TANGO2"/>
</dbReference>
<name>A0A561CY73_9BACI</name>
<dbReference type="AlphaFoldDB" id="A0A561CY73"/>
<protein>
    <submittedName>
        <fullName evidence="2">Uncharacterized protein with NRDE domain</fullName>
    </submittedName>
</protein>
<proteinExistence type="predicted"/>
<keyword evidence="1" id="KW-0472">Membrane</keyword>
<keyword evidence="3" id="KW-1185">Reference proteome</keyword>
<organism evidence="2 3">
    <name type="scientific">Neobacillus bataviensis</name>
    <dbReference type="NCBI Taxonomy" id="220685"/>
    <lineage>
        <taxon>Bacteria</taxon>
        <taxon>Bacillati</taxon>
        <taxon>Bacillota</taxon>
        <taxon>Bacilli</taxon>
        <taxon>Bacillales</taxon>
        <taxon>Bacillaceae</taxon>
        <taxon>Neobacillus</taxon>
    </lineage>
</organism>
<dbReference type="Pfam" id="PF05742">
    <property type="entry name" value="TANGO2"/>
    <property type="match status" value="1"/>
</dbReference>
<sequence>MKWEGYSVLIFLIKVVIFVCLILFAYRVHEEYQLIVAANRDEFYRRPTAPAYFWEDHPEILAGRDLEKMGTWMGVTTSGRFAALTNYRDPKEATEGKRSRGELVADALKYKGNMEEYMQNLEAHNHLYPGYNLLAGDGHDLYYYSNVGGKLEKLAPGIYGVSNHLLNSSWTKVEKGREGLARIISEKNDGMAEALFTLLQNADPAPDEALPSTGVTLEWERLLSPLFIESEHYGTRSSTVMLMTGTKLQYIERVFSKNGENNQQYTIEL</sequence>
<dbReference type="Gene3D" id="3.60.60.10">
    <property type="entry name" value="Penicillin V Acylase, Chain A"/>
    <property type="match status" value="1"/>
</dbReference>
<reference evidence="2 3" key="1">
    <citation type="submission" date="2019-06" db="EMBL/GenBank/DDBJ databases">
        <title>Sorghum-associated microbial communities from plants grown in Nebraska, USA.</title>
        <authorList>
            <person name="Schachtman D."/>
        </authorList>
    </citation>
    <scope>NUCLEOTIDE SEQUENCE [LARGE SCALE GENOMIC DNA]</scope>
    <source>
        <strain evidence="2 3">2482</strain>
    </source>
</reference>
<keyword evidence="1" id="KW-1133">Transmembrane helix</keyword>